<dbReference type="AlphaFoldDB" id="A0A0G4HSR1"/>
<accession>A0A0G4HSR1</accession>
<gene>
    <name evidence="1" type="ORF">Cvel_31187</name>
</gene>
<proteinExistence type="predicted"/>
<organism evidence="1">
    <name type="scientific">Chromera velia CCMP2878</name>
    <dbReference type="NCBI Taxonomy" id="1169474"/>
    <lineage>
        <taxon>Eukaryota</taxon>
        <taxon>Sar</taxon>
        <taxon>Alveolata</taxon>
        <taxon>Colpodellida</taxon>
        <taxon>Chromeraceae</taxon>
        <taxon>Chromera</taxon>
    </lineage>
</organism>
<protein>
    <submittedName>
        <fullName evidence="1">Uncharacterized protein</fullName>
    </submittedName>
</protein>
<sequence>MGVETTRPRWGACDLKGLDGWWCGGKYDCVSEYCDFDRHQCIGPKDLKEGDRCGKNEDCQSGLICKNAPSREEKWGPYLKWGDGWMECEKGCDSECQAPGTYCHDGHCKCMEDSCEKVAERGTLCFVDGKGRDNCRQGWCELFGAHWNVSPDNKVARCWDNNPVPVPSGFCYHDSQCPSGSWCNLLWKSGMYDPDDTSLAPIGKSWCSTGGETECYDTYPPGKCAKKHEQFEPCQALMSGDGPDVVPMCASGQCSVAVPGWFSPRHPLSIYSLSYSLTYLLEFLNISLVPEYNWLPAVRYWQWDMAVGPDIRVCGPAECTSDTLCGEGKWCAFGRAGIWLGSVRFAETRAPVLNPSLLKRMGIFLRRVVALKEG</sequence>
<name>A0A0G4HSR1_9ALVE</name>
<dbReference type="EMBL" id="CDMZ01003747">
    <property type="protein sequence ID" value="CEM47433.1"/>
    <property type="molecule type" value="Genomic_DNA"/>
</dbReference>
<evidence type="ECO:0000313" key="1">
    <source>
        <dbReference type="EMBL" id="CEM47433.1"/>
    </source>
</evidence>
<reference evidence="1" key="1">
    <citation type="submission" date="2014-11" db="EMBL/GenBank/DDBJ databases">
        <authorList>
            <person name="Otto D Thomas"/>
            <person name="Naeem Raeece"/>
        </authorList>
    </citation>
    <scope>NUCLEOTIDE SEQUENCE</scope>
</reference>
<dbReference type="VEuPathDB" id="CryptoDB:Cvel_31187"/>